<reference evidence="3 4" key="1">
    <citation type="submission" date="2023-04" db="EMBL/GenBank/DDBJ databases">
        <title>Draft genome sequence of Saccharopolyspora sp. TS4A08 isolated from sweet potato rhizospheric soil.</title>
        <authorList>
            <person name="Suksaard P."/>
            <person name="Duangmal K."/>
        </authorList>
    </citation>
    <scope>NUCLEOTIDE SEQUENCE [LARGE SCALE GENOMIC DNA]</scope>
    <source>
        <strain evidence="3 4">TS4A08</strain>
    </source>
</reference>
<feature type="transmembrane region" description="Helical" evidence="2">
    <location>
        <begin position="156"/>
        <end position="177"/>
    </location>
</feature>
<dbReference type="Proteomes" id="UP001237595">
    <property type="component" value="Unassembled WGS sequence"/>
</dbReference>
<feature type="region of interest" description="Disordered" evidence="1">
    <location>
        <begin position="1"/>
        <end position="26"/>
    </location>
</feature>
<protein>
    <submittedName>
        <fullName evidence="3">Uncharacterized protein</fullName>
    </submittedName>
</protein>
<feature type="compositionally biased region" description="Polar residues" evidence="1">
    <location>
        <begin position="247"/>
        <end position="271"/>
    </location>
</feature>
<feature type="compositionally biased region" description="Low complexity" evidence="1">
    <location>
        <begin position="213"/>
        <end position="246"/>
    </location>
</feature>
<feature type="region of interest" description="Disordered" evidence="1">
    <location>
        <begin position="201"/>
        <end position="277"/>
    </location>
</feature>
<proteinExistence type="predicted"/>
<evidence type="ECO:0000313" key="4">
    <source>
        <dbReference type="Proteomes" id="UP001237595"/>
    </source>
</evidence>
<organism evidence="3 4">
    <name type="scientific">Saccharopolyspora ipomoeae</name>
    <dbReference type="NCBI Taxonomy" id="3042027"/>
    <lineage>
        <taxon>Bacteria</taxon>
        <taxon>Bacillati</taxon>
        <taxon>Actinomycetota</taxon>
        <taxon>Actinomycetes</taxon>
        <taxon>Pseudonocardiales</taxon>
        <taxon>Pseudonocardiaceae</taxon>
        <taxon>Saccharopolyspora</taxon>
    </lineage>
</organism>
<accession>A0ABT6PS76</accession>
<gene>
    <name evidence="3" type="ORF">QFW96_18795</name>
</gene>
<keyword evidence="2" id="KW-0812">Transmembrane</keyword>
<keyword evidence="2" id="KW-0472">Membrane</keyword>
<name>A0ABT6PS76_9PSEU</name>
<comment type="caution">
    <text evidence="3">The sequence shown here is derived from an EMBL/GenBank/DDBJ whole genome shotgun (WGS) entry which is preliminary data.</text>
</comment>
<feature type="compositionally biased region" description="Basic and acidic residues" evidence="1">
    <location>
        <begin position="11"/>
        <end position="22"/>
    </location>
</feature>
<keyword evidence="4" id="KW-1185">Reference proteome</keyword>
<keyword evidence="2" id="KW-1133">Transmembrane helix</keyword>
<feature type="transmembrane region" description="Helical" evidence="2">
    <location>
        <begin position="48"/>
        <end position="69"/>
    </location>
</feature>
<sequence length="277" mass="28389">MVKGGADSAEEDRPEKQSEKKMQVSPAQVGGAALASATAAFLGSRLGVAGTVLGAGLTSVIITVGGALYQRSFEKTREKAAVAAAKAAELRQRRTQLGRPRSGETEEVTRKLEVTGLQWPGGEVVDEPGAVERPGAVEEPRTVLSPPVPRRRWGRWALVGATCAFVFAVSMLLVTGFEGITGRPLSGGDGTTLGQVLQPAPVEAERTEPTTGEPAPTSEAPSTEPSAPATPPSSEAPVPTAPPTESGSPTTQPSTTESAPESTEPAPQSTLPGLPLG</sequence>
<evidence type="ECO:0000256" key="2">
    <source>
        <dbReference type="SAM" id="Phobius"/>
    </source>
</evidence>
<evidence type="ECO:0000313" key="3">
    <source>
        <dbReference type="EMBL" id="MDI2030690.1"/>
    </source>
</evidence>
<evidence type="ECO:0000256" key="1">
    <source>
        <dbReference type="SAM" id="MobiDB-lite"/>
    </source>
</evidence>
<dbReference type="EMBL" id="JASAOF010000012">
    <property type="protein sequence ID" value="MDI2030690.1"/>
    <property type="molecule type" value="Genomic_DNA"/>
</dbReference>